<dbReference type="EMBL" id="JAXQNO010000001">
    <property type="protein sequence ID" value="KAK4803471.1"/>
    <property type="molecule type" value="Genomic_DNA"/>
</dbReference>
<evidence type="ECO:0000313" key="2">
    <source>
        <dbReference type="Proteomes" id="UP001346149"/>
    </source>
</evidence>
<organism evidence="1 2">
    <name type="scientific">Trapa natans</name>
    <name type="common">Water chestnut</name>
    <dbReference type="NCBI Taxonomy" id="22666"/>
    <lineage>
        <taxon>Eukaryota</taxon>
        <taxon>Viridiplantae</taxon>
        <taxon>Streptophyta</taxon>
        <taxon>Embryophyta</taxon>
        <taxon>Tracheophyta</taxon>
        <taxon>Spermatophyta</taxon>
        <taxon>Magnoliopsida</taxon>
        <taxon>eudicotyledons</taxon>
        <taxon>Gunneridae</taxon>
        <taxon>Pentapetalae</taxon>
        <taxon>rosids</taxon>
        <taxon>malvids</taxon>
        <taxon>Myrtales</taxon>
        <taxon>Lythraceae</taxon>
        <taxon>Trapa</taxon>
    </lineage>
</organism>
<proteinExistence type="predicted"/>
<gene>
    <name evidence="1" type="ORF">SAY86_003288</name>
</gene>
<comment type="caution">
    <text evidence="1">The sequence shown here is derived from an EMBL/GenBank/DDBJ whole genome shotgun (WGS) entry which is preliminary data.</text>
</comment>
<dbReference type="AlphaFoldDB" id="A0AAN7MGW8"/>
<reference evidence="1 2" key="1">
    <citation type="journal article" date="2023" name="Hortic Res">
        <title>Pangenome of water caltrop reveals structural variations and asymmetric subgenome divergence after allopolyploidization.</title>
        <authorList>
            <person name="Zhang X."/>
            <person name="Chen Y."/>
            <person name="Wang L."/>
            <person name="Yuan Y."/>
            <person name="Fang M."/>
            <person name="Shi L."/>
            <person name="Lu R."/>
            <person name="Comes H.P."/>
            <person name="Ma Y."/>
            <person name="Chen Y."/>
            <person name="Huang G."/>
            <person name="Zhou Y."/>
            <person name="Zheng Z."/>
            <person name="Qiu Y."/>
        </authorList>
    </citation>
    <scope>NUCLEOTIDE SEQUENCE [LARGE SCALE GENOMIC DNA]</scope>
    <source>
        <strain evidence="1">F231</strain>
    </source>
</reference>
<dbReference type="Proteomes" id="UP001346149">
    <property type="component" value="Unassembled WGS sequence"/>
</dbReference>
<name>A0AAN7MGW8_TRANT</name>
<sequence>MGAPPPCRGHRMEEFIFSSCSSTHSHGTGLQGFAVLVEAGHIPRPFCTLKIISTRPGKALVVQPVWKMISTKFRDGFPSSSSVKAGKIVLWWLPRPSRWVMLTLIAGEGCFGG</sequence>
<accession>A0AAN7MGW8</accession>
<keyword evidence="2" id="KW-1185">Reference proteome</keyword>
<protein>
    <submittedName>
        <fullName evidence="1">Uncharacterized protein</fullName>
    </submittedName>
</protein>
<evidence type="ECO:0000313" key="1">
    <source>
        <dbReference type="EMBL" id="KAK4803471.1"/>
    </source>
</evidence>